<feature type="domain" description="EGF-like" evidence="3">
    <location>
        <begin position="28"/>
        <end position="59"/>
    </location>
</feature>
<sequence>MARASVRPDTTATAVNMRALPVGMALAAQLQCDCGNGASCQPSTGHCVCPPGYQGTRCEKECDQGRFGQSCSQVCECEEGVPCEPLRGRCLCTAGKTGARCDTDCRVNLYGPDCGLSCEW</sequence>
<dbReference type="PRINTS" id="PR00011">
    <property type="entry name" value="EGFLAMININ"/>
</dbReference>
<dbReference type="Gene3D" id="2.170.300.10">
    <property type="entry name" value="Tie2 ligand-binding domain superfamily"/>
    <property type="match status" value="1"/>
</dbReference>
<dbReference type="RefSeq" id="XP_031435687.1">
    <property type="nucleotide sequence ID" value="XM_031579827.1"/>
</dbReference>
<dbReference type="InterPro" id="IPR000742">
    <property type="entry name" value="EGF"/>
</dbReference>
<dbReference type="GeneID" id="116223402"/>
<accession>A0A6P8GJV8</accession>
<reference evidence="5" key="1">
    <citation type="submission" date="2025-08" db="UniProtKB">
        <authorList>
            <consortium name="RefSeq"/>
        </authorList>
    </citation>
    <scope>IDENTIFICATION</scope>
</reference>
<evidence type="ECO:0000256" key="1">
    <source>
        <dbReference type="ARBA" id="ARBA00022536"/>
    </source>
</evidence>
<dbReference type="PANTHER" id="PTHR24043">
    <property type="entry name" value="SCAVENGER RECEPTOR CLASS F"/>
    <property type="match status" value="1"/>
</dbReference>
<dbReference type="PROSITE" id="PS00022">
    <property type="entry name" value="EGF_1"/>
    <property type="match status" value="1"/>
</dbReference>
<dbReference type="PANTHER" id="PTHR24043:SF8">
    <property type="entry name" value="EGF-LIKE DOMAIN-CONTAINING PROTEIN"/>
    <property type="match status" value="1"/>
</dbReference>
<dbReference type="Pfam" id="PF00053">
    <property type="entry name" value="EGF_laminin"/>
    <property type="match status" value="1"/>
</dbReference>
<evidence type="ECO:0000313" key="4">
    <source>
        <dbReference type="Proteomes" id="UP000515152"/>
    </source>
</evidence>
<keyword evidence="1 2" id="KW-0245">EGF-like domain</keyword>
<evidence type="ECO:0000313" key="5">
    <source>
        <dbReference type="RefSeq" id="XP_031435687.1"/>
    </source>
</evidence>
<dbReference type="PROSITE" id="PS50026">
    <property type="entry name" value="EGF_3"/>
    <property type="match status" value="1"/>
</dbReference>
<dbReference type="SMART" id="SM00180">
    <property type="entry name" value="EGF_Lam"/>
    <property type="match status" value="2"/>
</dbReference>
<dbReference type="AlphaFoldDB" id="A0A6P8GJV8"/>
<dbReference type="OrthoDB" id="8916059at2759"/>
<organism evidence="4 5">
    <name type="scientific">Clupea harengus</name>
    <name type="common">Atlantic herring</name>
    <dbReference type="NCBI Taxonomy" id="7950"/>
    <lineage>
        <taxon>Eukaryota</taxon>
        <taxon>Metazoa</taxon>
        <taxon>Chordata</taxon>
        <taxon>Craniata</taxon>
        <taxon>Vertebrata</taxon>
        <taxon>Euteleostomi</taxon>
        <taxon>Actinopterygii</taxon>
        <taxon>Neopterygii</taxon>
        <taxon>Teleostei</taxon>
        <taxon>Clupei</taxon>
        <taxon>Clupeiformes</taxon>
        <taxon>Clupeoidei</taxon>
        <taxon>Clupeidae</taxon>
        <taxon>Clupea</taxon>
    </lineage>
</organism>
<comment type="caution">
    <text evidence="2">Lacks conserved residue(s) required for the propagation of feature annotation.</text>
</comment>
<dbReference type="KEGG" id="char:116223402"/>
<name>A0A6P8GJV8_CLUHA</name>
<dbReference type="InterPro" id="IPR002049">
    <property type="entry name" value="LE_dom"/>
</dbReference>
<evidence type="ECO:0000256" key="2">
    <source>
        <dbReference type="PROSITE-ProRule" id="PRU00076"/>
    </source>
</evidence>
<protein>
    <submittedName>
        <fullName evidence="5">Multiple epidermal growth factor-like domains protein 11</fullName>
    </submittedName>
</protein>
<dbReference type="InterPro" id="IPR042635">
    <property type="entry name" value="MEGF10/SREC1/2-like"/>
</dbReference>
<proteinExistence type="predicted"/>
<dbReference type="GO" id="GO:0005044">
    <property type="term" value="F:scavenger receptor activity"/>
    <property type="evidence" value="ECO:0007669"/>
    <property type="project" value="InterPro"/>
</dbReference>
<gene>
    <name evidence="5" type="primary">LOC116223402</name>
</gene>
<dbReference type="Proteomes" id="UP000515152">
    <property type="component" value="Chromosome 2"/>
</dbReference>
<evidence type="ECO:0000259" key="3">
    <source>
        <dbReference type="PROSITE" id="PS50026"/>
    </source>
</evidence>
<keyword evidence="2" id="KW-1015">Disulfide bond</keyword>
<keyword evidence="4" id="KW-1185">Reference proteome</keyword>
<feature type="disulfide bond" evidence="2">
    <location>
        <begin position="49"/>
        <end position="58"/>
    </location>
</feature>